<protein>
    <recommendedName>
        <fullName evidence="4">DUF4349 domain-containing protein</fullName>
    </recommendedName>
</protein>
<feature type="chain" id="PRO_5038444615" description="DUF4349 domain-containing protein" evidence="3">
    <location>
        <begin position="23"/>
        <end position="310"/>
    </location>
</feature>
<accession>A0A212JXB7</accession>
<evidence type="ECO:0000313" key="5">
    <source>
        <dbReference type="EMBL" id="SBW03945.1"/>
    </source>
</evidence>
<dbReference type="PROSITE" id="PS51257">
    <property type="entry name" value="PROKAR_LIPOPROTEIN"/>
    <property type="match status" value="1"/>
</dbReference>
<keyword evidence="2" id="KW-0472">Membrane</keyword>
<organism evidence="5">
    <name type="scientific">uncultured Eubacteriales bacterium</name>
    <dbReference type="NCBI Taxonomy" id="172733"/>
    <lineage>
        <taxon>Bacteria</taxon>
        <taxon>Bacillati</taxon>
        <taxon>Bacillota</taxon>
        <taxon>Clostridia</taxon>
        <taxon>Eubacteriales</taxon>
        <taxon>environmental samples</taxon>
    </lineage>
</organism>
<keyword evidence="2" id="KW-0812">Transmembrane</keyword>
<feature type="transmembrane region" description="Helical" evidence="2">
    <location>
        <begin position="271"/>
        <end position="296"/>
    </location>
</feature>
<feature type="coiled-coil region" evidence="1">
    <location>
        <begin position="173"/>
        <end position="216"/>
    </location>
</feature>
<feature type="domain" description="DUF4349" evidence="4">
    <location>
        <begin position="72"/>
        <end position="293"/>
    </location>
</feature>
<keyword evidence="2" id="KW-1133">Transmembrane helix</keyword>
<name>A0A212JXB7_9FIRM</name>
<evidence type="ECO:0000256" key="1">
    <source>
        <dbReference type="SAM" id="Coils"/>
    </source>
</evidence>
<dbReference type="EMBL" id="FLUN01000001">
    <property type="protein sequence ID" value="SBW03945.1"/>
    <property type="molecule type" value="Genomic_DNA"/>
</dbReference>
<dbReference type="AlphaFoldDB" id="A0A212JXB7"/>
<evidence type="ECO:0000256" key="2">
    <source>
        <dbReference type="SAM" id="Phobius"/>
    </source>
</evidence>
<dbReference type="Pfam" id="PF14257">
    <property type="entry name" value="DUF4349"/>
    <property type="match status" value="1"/>
</dbReference>
<keyword evidence="3" id="KW-0732">Signal</keyword>
<feature type="signal peptide" evidence="3">
    <location>
        <begin position="1"/>
        <end position="22"/>
    </location>
</feature>
<reference evidence="5" key="1">
    <citation type="submission" date="2016-04" db="EMBL/GenBank/DDBJ databases">
        <authorList>
            <person name="Evans L.H."/>
            <person name="Alamgir A."/>
            <person name="Owens N."/>
            <person name="Weber N.D."/>
            <person name="Virtaneva K."/>
            <person name="Barbian K."/>
            <person name="Babar A."/>
            <person name="Rosenke K."/>
        </authorList>
    </citation>
    <scope>NUCLEOTIDE SEQUENCE</scope>
    <source>
        <strain evidence="5">86</strain>
    </source>
</reference>
<evidence type="ECO:0000259" key="4">
    <source>
        <dbReference type="Pfam" id="PF14257"/>
    </source>
</evidence>
<gene>
    <name evidence="5" type="ORF">KL86CLO1_11844</name>
</gene>
<sequence>MKKRSLLPITAFLLALSLAACSSGSSSMSAPQSAPSASAMPSSAPSEYLYGEAGDAPSADVGTSSAVLRDSKLILRANLTVESQEFDAAVAALDKLVMDKGGYYESSNLQQGTYYDSYSSTAHAARYGDYTIRLPRDQFEAFLNAAGDVGHVVSSSRSSEDVGEEYYDTEIRLKTQQTKYERLLALLEKADNMENIIALENALSDVEYEIERLTGTLRKYDSLVGYSTITLRLNEVVKLTEQPKETASLGGRVSSAFSGGLKSVGQDLSDLAVWGAYHFIGILIFLAIAAAAVVFLGKGYRKRYPKSKGE</sequence>
<dbReference type="InterPro" id="IPR025645">
    <property type="entry name" value="DUF4349"/>
</dbReference>
<keyword evidence="1" id="KW-0175">Coiled coil</keyword>
<evidence type="ECO:0000256" key="3">
    <source>
        <dbReference type="SAM" id="SignalP"/>
    </source>
</evidence>
<proteinExistence type="predicted"/>